<reference evidence="2" key="1">
    <citation type="journal article" date="2023" name="Front. Plant Sci.">
        <title>Chromosomal-level genome assembly of Melastoma candidum provides insights into trichome evolution.</title>
        <authorList>
            <person name="Zhong Y."/>
            <person name="Wu W."/>
            <person name="Sun C."/>
            <person name="Zou P."/>
            <person name="Liu Y."/>
            <person name="Dai S."/>
            <person name="Zhou R."/>
        </authorList>
    </citation>
    <scope>NUCLEOTIDE SEQUENCE [LARGE SCALE GENOMIC DNA]</scope>
</reference>
<protein>
    <submittedName>
        <fullName evidence="1">Uncharacterized protein</fullName>
    </submittedName>
</protein>
<gene>
    <name evidence="1" type="ORF">MLD38_007875</name>
</gene>
<sequence>MDSEEERQQTSTTHKRKREKLTATISVLPDEPEKIPPLVAYFPSGYHPNPDPDSPRSEVRVLRNASKPGRLQLAFRPSSSSSVEFVGSSFSGESTAVQGCSYALGILDKESGVLRVVPIAANRVGRLFSCPLFRIRDR</sequence>
<keyword evidence="2" id="KW-1185">Reference proteome</keyword>
<dbReference type="EMBL" id="CM042882">
    <property type="protein sequence ID" value="KAI4381843.1"/>
    <property type="molecule type" value="Genomic_DNA"/>
</dbReference>
<evidence type="ECO:0000313" key="1">
    <source>
        <dbReference type="EMBL" id="KAI4381843.1"/>
    </source>
</evidence>
<accession>A0ACB9RWT6</accession>
<proteinExistence type="predicted"/>
<name>A0ACB9RWT6_9MYRT</name>
<organism evidence="1 2">
    <name type="scientific">Melastoma candidum</name>
    <dbReference type="NCBI Taxonomy" id="119954"/>
    <lineage>
        <taxon>Eukaryota</taxon>
        <taxon>Viridiplantae</taxon>
        <taxon>Streptophyta</taxon>
        <taxon>Embryophyta</taxon>
        <taxon>Tracheophyta</taxon>
        <taxon>Spermatophyta</taxon>
        <taxon>Magnoliopsida</taxon>
        <taxon>eudicotyledons</taxon>
        <taxon>Gunneridae</taxon>
        <taxon>Pentapetalae</taxon>
        <taxon>rosids</taxon>
        <taxon>malvids</taxon>
        <taxon>Myrtales</taxon>
        <taxon>Melastomataceae</taxon>
        <taxon>Melastomatoideae</taxon>
        <taxon>Melastomateae</taxon>
        <taxon>Melastoma</taxon>
    </lineage>
</organism>
<dbReference type="Proteomes" id="UP001057402">
    <property type="component" value="Chromosome 3"/>
</dbReference>
<comment type="caution">
    <text evidence="1">The sequence shown here is derived from an EMBL/GenBank/DDBJ whole genome shotgun (WGS) entry which is preliminary data.</text>
</comment>
<evidence type="ECO:0000313" key="2">
    <source>
        <dbReference type="Proteomes" id="UP001057402"/>
    </source>
</evidence>